<keyword evidence="1" id="KW-0812">Transmembrane</keyword>
<accession>A0A372ZRJ3</accession>
<protein>
    <submittedName>
        <fullName evidence="2">DUF4345 domain-containing protein</fullName>
    </submittedName>
</protein>
<evidence type="ECO:0000313" key="2">
    <source>
        <dbReference type="EMBL" id="RGD58516.1"/>
    </source>
</evidence>
<dbReference type="RefSeq" id="WP_117487090.1">
    <property type="nucleotide sequence ID" value="NZ_QVIG01000001.1"/>
</dbReference>
<feature type="transmembrane region" description="Helical" evidence="1">
    <location>
        <begin position="99"/>
        <end position="118"/>
    </location>
</feature>
<feature type="transmembrane region" description="Helical" evidence="1">
    <location>
        <begin position="75"/>
        <end position="93"/>
    </location>
</feature>
<proteinExistence type="predicted"/>
<dbReference type="EMBL" id="QVIG01000001">
    <property type="protein sequence ID" value="RGD58516.1"/>
    <property type="molecule type" value="Genomic_DNA"/>
</dbReference>
<comment type="caution">
    <text evidence="2">The sequence shown here is derived from an EMBL/GenBank/DDBJ whole genome shotgun (WGS) entry which is preliminary data.</text>
</comment>
<feature type="transmembrane region" description="Helical" evidence="1">
    <location>
        <begin position="7"/>
        <end position="26"/>
    </location>
</feature>
<keyword evidence="1" id="KW-1133">Transmembrane helix</keyword>
<dbReference type="AlphaFoldDB" id="A0A372ZRJ3"/>
<reference evidence="2 3" key="1">
    <citation type="submission" date="2018-08" db="EMBL/GenBank/DDBJ databases">
        <title>Diversity &amp; Physiological Properties of Lignin-Decomposing Actinobacteria from Soil.</title>
        <authorList>
            <person name="Roh S.G."/>
            <person name="Kim S.B."/>
        </authorList>
    </citation>
    <scope>NUCLEOTIDE SEQUENCE [LARGE SCALE GENOMIC DNA]</scope>
    <source>
        <strain evidence="2 3">MMS17-GH009</strain>
    </source>
</reference>
<name>A0A372ZRJ3_9ACTN</name>
<evidence type="ECO:0000256" key="1">
    <source>
        <dbReference type="SAM" id="Phobius"/>
    </source>
</evidence>
<feature type="transmembrane region" description="Helical" evidence="1">
    <location>
        <begin position="46"/>
        <end position="63"/>
    </location>
</feature>
<gene>
    <name evidence="2" type="ORF">DR950_12620</name>
</gene>
<organism evidence="2 3">
    <name type="scientific">Kitasatospora xanthocidica</name>
    <dbReference type="NCBI Taxonomy" id="83382"/>
    <lineage>
        <taxon>Bacteria</taxon>
        <taxon>Bacillati</taxon>
        <taxon>Actinomycetota</taxon>
        <taxon>Actinomycetes</taxon>
        <taxon>Kitasatosporales</taxon>
        <taxon>Streptomycetaceae</taxon>
        <taxon>Kitasatospora</taxon>
    </lineage>
</organism>
<sequence length="138" mass="14677">MAKALRVLAWTMGIACVAIGFLHILLGNSAMPGIADAGPTVGSFGRFMGAVFAGYGAAWIHAARQAPVPARPVRWLAAVLLLGGLARVLSLVADGRPHWFQLVLMGIELGLAPVYLWLADADERAHADLRSTHAERRS</sequence>
<dbReference type="InterPro" id="IPR025597">
    <property type="entry name" value="DUF4345"/>
</dbReference>
<dbReference type="Proteomes" id="UP000263377">
    <property type="component" value="Unassembled WGS sequence"/>
</dbReference>
<keyword evidence="3" id="KW-1185">Reference proteome</keyword>
<evidence type="ECO:0000313" key="3">
    <source>
        <dbReference type="Proteomes" id="UP000263377"/>
    </source>
</evidence>
<keyword evidence="1" id="KW-0472">Membrane</keyword>
<dbReference type="Pfam" id="PF14248">
    <property type="entry name" value="DUF4345"/>
    <property type="match status" value="1"/>
</dbReference>